<keyword evidence="8" id="KW-1185">Reference proteome</keyword>
<feature type="transmembrane region" description="Helical" evidence="5">
    <location>
        <begin position="103"/>
        <end position="126"/>
    </location>
</feature>
<dbReference type="Proteomes" id="UP001153292">
    <property type="component" value="Chromosome 22"/>
</dbReference>
<gene>
    <name evidence="7" type="ORF">CHILSU_LOCUS6358</name>
</gene>
<dbReference type="PROSITE" id="PS00216">
    <property type="entry name" value="SUGAR_TRANSPORT_1"/>
    <property type="match status" value="1"/>
</dbReference>
<dbReference type="InterPro" id="IPR005828">
    <property type="entry name" value="MFS_sugar_transport-like"/>
</dbReference>
<evidence type="ECO:0000256" key="1">
    <source>
        <dbReference type="ARBA" id="ARBA00004141"/>
    </source>
</evidence>
<keyword evidence="3 5" id="KW-1133">Transmembrane helix</keyword>
<dbReference type="PROSITE" id="PS50850">
    <property type="entry name" value="MFS"/>
    <property type="match status" value="1"/>
</dbReference>
<dbReference type="PANTHER" id="PTHR48021:SF1">
    <property type="entry name" value="GH07001P-RELATED"/>
    <property type="match status" value="1"/>
</dbReference>
<dbReference type="SUPFAM" id="SSF103473">
    <property type="entry name" value="MFS general substrate transporter"/>
    <property type="match status" value="1"/>
</dbReference>
<keyword evidence="4 5" id="KW-0472">Membrane</keyword>
<dbReference type="InterPro" id="IPR036259">
    <property type="entry name" value="MFS_trans_sf"/>
</dbReference>
<feature type="transmembrane region" description="Helical" evidence="5">
    <location>
        <begin position="393"/>
        <end position="413"/>
    </location>
</feature>
<reference evidence="7" key="1">
    <citation type="submission" date="2021-12" db="EMBL/GenBank/DDBJ databases">
        <authorList>
            <person name="King R."/>
        </authorList>
    </citation>
    <scope>NUCLEOTIDE SEQUENCE</scope>
</reference>
<dbReference type="Gene3D" id="1.20.1250.20">
    <property type="entry name" value="MFS general substrate transporter like domains"/>
    <property type="match status" value="1"/>
</dbReference>
<feature type="transmembrane region" description="Helical" evidence="5">
    <location>
        <begin position="264"/>
        <end position="286"/>
    </location>
</feature>
<feature type="transmembrane region" description="Helical" evidence="5">
    <location>
        <begin position="50"/>
        <end position="72"/>
    </location>
</feature>
<evidence type="ECO:0000313" key="7">
    <source>
        <dbReference type="EMBL" id="CAH0403100.1"/>
    </source>
</evidence>
<feature type="transmembrane region" description="Helical" evidence="5">
    <location>
        <begin position="7"/>
        <end position="26"/>
    </location>
</feature>
<feature type="transmembrane region" description="Helical" evidence="5">
    <location>
        <begin position="138"/>
        <end position="155"/>
    </location>
</feature>
<feature type="transmembrane region" description="Helical" evidence="5">
    <location>
        <begin position="161"/>
        <end position="182"/>
    </location>
</feature>
<dbReference type="InterPro" id="IPR005829">
    <property type="entry name" value="Sugar_transporter_CS"/>
</dbReference>
<sequence>MAYFYQVLSTFILSYVGLVLGIMFTWPSSTLMIFSSANTTLNRIMTEGELALLGSLSSVGALVSIPLIGFLLDRVGRKPCAIGSALTPVTAWAMISCSNQVEVVLTAVFISGLSSGIILINTVYVVEFCEENIRGSMTGCIIAFYNIGMLVSYVLGGNLEYQLMVLTNLSMAIVGVLGLFFLKESPLFLLTKGKEQEAAKSLGFYRRLKPNSKEVQNELEALKRVISTGSEECSPEEEKLNSGTKKEKLSMIQFIRKSRCTQRALLLCLTLMTASIFQGLAILQVYAEPLFAEAVPNISANVCSIILASVSVVFGLVAAYLTDRAGRRPLVIYGSLAAGFACVLLGFQIHMHWAPHWVTAVAIYFFAIAYILGPGTVPFILVGEVFLPEVKSFVAMLVIEWTFLSYSIILFIFNPLVALIGLGPVFYMFAVICFLTVAFSYYCQPETKGLTMDRIQDMFTPRKGRPIV</sequence>
<organism evidence="7 8">
    <name type="scientific">Chilo suppressalis</name>
    <name type="common">Asiatic rice borer moth</name>
    <dbReference type="NCBI Taxonomy" id="168631"/>
    <lineage>
        <taxon>Eukaryota</taxon>
        <taxon>Metazoa</taxon>
        <taxon>Ecdysozoa</taxon>
        <taxon>Arthropoda</taxon>
        <taxon>Hexapoda</taxon>
        <taxon>Insecta</taxon>
        <taxon>Pterygota</taxon>
        <taxon>Neoptera</taxon>
        <taxon>Endopterygota</taxon>
        <taxon>Lepidoptera</taxon>
        <taxon>Glossata</taxon>
        <taxon>Ditrysia</taxon>
        <taxon>Pyraloidea</taxon>
        <taxon>Crambidae</taxon>
        <taxon>Crambinae</taxon>
        <taxon>Chilo</taxon>
    </lineage>
</organism>
<evidence type="ECO:0000259" key="6">
    <source>
        <dbReference type="PROSITE" id="PS50850"/>
    </source>
</evidence>
<comment type="subcellular location">
    <subcellularLocation>
        <location evidence="1">Membrane</location>
        <topology evidence="1">Multi-pass membrane protein</topology>
    </subcellularLocation>
</comment>
<dbReference type="InterPro" id="IPR050549">
    <property type="entry name" value="MFS_Trehalose_Transporter"/>
</dbReference>
<feature type="transmembrane region" description="Helical" evidence="5">
    <location>
        <begin position="357"/>
        <end position="381"/>
    </location>
</feature>
<evidence type="ECO:0000313" key="8">
    <source>
        <dbReference type="Proteomes" id="UP001153292"/>
    </source>
</evidence>
<evidence type="ECO:0000256" key="2">
    <source>
        <dbReference type="ARBA" id="ARBA00022692"/>
    </source>
</evidence>
<accession>A0ABN8B7N8</accession>
<dbReference type="InterPro" id="IPR020846">
    <property type="entry name" value="MFS_dom"/>
</dbReference>
<keyword evidence="2 5" id="KW-0812">Transmembrane</keyword>
<feature type="transmembrane region" description="Helical" evidence="5">
    <location>
        <begin position="330"/>
        <end position="351"/>
    </location>
</feature>
<dbReference type="Pfam" id="PF00083">
    <property type="entry name" value="Sugar_tr"/>
    <property type="match status" value="1"/>
</dbReference>
<feature type="transmembrane region" description="Helical" evidence="5">
    <location>
        <begin position="425"/>
        <end position="443"/>
    </location>
</feature>
<feature type="domain" description="Major facilitator superfamily (MFS) profile" evidence="6">
    <location>
        <begin position="1"/>
        <end position="448"/>
    </location>
</feature>
<feature type="transmembrane region" description="Helical" evidence="5">
    <location>
        <begin position="298"/>
        <end position="321"/>
    </location>
</feature>
<name>A0ABN8B7N8_CHISP</name>
<evidence type="ECO:0000256" key="3">
    <source>
        <dbReference type="ARBA" id="ARBA00022989"/>
    </source>
</evidence>
<dbReference type="PANTHER" id="PTHR48021">
    <property type="match status" value="1"/>
</dbReference>
<evidence type="ECO:0000256" key="5">
    <source>
        <dbReference type="SAM" id="Phobius"/>
    </source>
</evidence>
<protein>
    <recommendedName>
        <fullName evidence="6">Major facilitator superfamily (MFS) profile domain-containing protein</fullName>
    </recommendedName>
</protein>
<proteinExistence type="predicted"/>
<dbReference type="EMBL" id="OU963915">
    <property type="protein sequence ID" value="CAH0403100.1"/>
    <property type="molecule type" value="Genomic_DNA"/>
</dbReference>
<evidence type="ECO:0000256" key="4">
    <source>
        <dbReference type="ARBA" id="ARBA00023136"/>
    </source>
</evidence>